<evidence type="ECO:0000313" key="2">
    <source>
        <dbReference type="Proteomes" id="UP001055879"/>
    </source>
</evidence>
<dbReference type="EMBL" id="CM042058">
    <property type="protein sequence ID" value="KAI3685691.1"/>
    <property type="molecule type" value="Genomic_DNA"/>
</dbReference>
<organism evidence="1 2">
    <name type="scientific">Arctium lappa</name>
    <name type="common">Greater burdock</name>
    <name type="synonym">Lappa major</name>
    <dbReference type="NCBI Taxonomy" id="4217"/>
    <lineage>
        <taxon>Eukaryota</taxon>
        <taxon>Viridiplantae</taxon>
        <taxon>Streptophyta</taxon>
        <taxon>Embryophyta</taxon>
        <taxon>Tracheophyta</taxon>
        <taxon>Spermatophyta</taxon>
        <taxon>Magnoliopsida</taxon>
        <taxon>eudicotyledons</taxon>
        <taxon>Gunneridae</taxon>
        <taxon>Pentapetalae</taxon>
        <taxon>asterids</taxon>
        <taxon>campanulids</taxon>
        <taxon>Asterales</taxon>
        <taxon>Asteraceae</taxon>
        <taxon>Carduoideae</taxon>
        <taxon>Cardueae</taxon>
        <taxon>Arctiinae</taxon>
        <taxon>Arctium</taxon>
    </lineage>
</organism>
<sequence>MIPAMEKEEIERVGGALVYNKCSSDVESTRICECSFSLFEYCHMLLLDSANVDEHPVKVRPVLFEFNMFFQLNNTTGNLWVSSIFFRVRLIT</sequence>
<name>A0ACB8YKQ9_ARCLA</name>
<accession>A0ACB8YKQ9</accession>
<dbReference type="Proteomes" id="UP001055879">
    <property type="component" value="Linkage Group LG12"/>
</dbReference>
<comment type="caution">
    <text evidence="1">The sequence shown here is derived from an EMBL/GenBank/DDBJ whole genome shotgun (WGS) entry which is preliminary data.</text>
</comment>
<proteinExistence type="predicted"/>
<protein>
    <submittedName>
        <fullName evidence="1">Uncharacterized protein</fullName>
    </submittedName>
</protein>
<keyword evidence="2" id="KW-1185">Reference proteome</keyword>
<evidence type="ECO:0000313" key="1">
    <source>
        <dbReference type="EMBL" id="KAI3685691.1"/>
    </source>
</evidence>
<gene>
    <name evidence="1" type="ORF">L6452_34948</name>
</gene>
<reference evidence="2" key="1">
    <citation type="journal article" date="2022" name="Mol. Ecol. Resour.">
        <title>The genomes of chicory, endive, great burdock and yacon provide insights into Asteraceae palaeo-polyploidization history and plant inulin production.</title>
        <authorList>
            <person name="Fan W."/>
            <person name="Wang S."/>
            <person name="Wang H."/>
            <person name="Wang A."/>
            <person name="Jiang F."/>
            <person name="Liu H."/>
            <person name="Zhao H."/>
            <person name="Xu D."/>
            <person name="Zhang Y."/>
        </authorList>
    </citation>
    <scope>NUCLEOTIDE SEQUENCE [LARGE SCALE GENOMIC DNA]</scope>
    <source>
        <strain evidence="2">cv. Niubang</strain>
    </source>
</reference>
<reference evidence="1 2" key="2">
    <citation type="journal article" date="2022" name="Mol. Ecol. Resour.">
        <title>The genomes of chicory, endive, great burdock and yacon provide insights into Asteraceae paleo-polyploidization history and plant inulin production.</title>
        <authorList>
            <person name="Fan W."/>
            <person name="Wang S."/>
            <person name="Wang H."/>
            <person name="Wang A."/>
            <person name="Jiang F."/>
            <person name="Liu H."/>
            <person name="Zhao H."/>
            <person name="Xu D."/>
            <person name="Zhang Y."/>
        </authorList>
    </citation>
    <scope>NUCLEOTIDE SEQUENCE [LARGE SCALE GENOMIC DNA]</scope>
    <source>
        <strain evidence="2">cv. Niubang</strain>
    </source>
</reference>